<dbReference type="RefSeq" id="WP_012158220.1">
    <property type="nucleotide sequence ID" value="NC_009922.1"/>
</dbReference>
<evidence type="ECO:0000256" key="10">
    <source>
        <dbReference type="ARBA" id="ARBA00048138"/>
    </source>
</evidence>
<accession>A8ML88</accession>
<dbReference type="SUPFAM" id="SSF56784">
    <property type="entry name" value="HAD-like"/>
    <property type="match status" value="1"/>
</dbReference>
<comment type="catalytic activity">
    <reaction evidence="11">
        <text>O-phospho-D-serine + H2O = D-serine + phosphate</text>
        <dbReference type="Rhea" id="RHEA:24873"/>
        <dbReference type="ChEBI" id="CHEBI:15377"/>
        <dbReference type="ChEBI" id="CHEBI:35247"/>
        <dbReference type="ChEBI" id="CHEBI:43474"/>
        <dbReference type="ChEBI" id="CHEBI:58680"/>
        <dbReference type="EC" id="3.1.3.3"/>
    </reaction>
</comment>
<sequence length="212" mass="23836">MKKFKVVCFDMDGTLITNTNSVEYLCILNGRREEVKEIEEREGNDEISWIDADYIKSKLIAGLPVQSVEDRFKDHIKLIDNIEKVLQELKSNNILSILVTAGPVQVAQVLGKIFKFDKICGSIYETKNDVFTGKILKHLGDDGKLDRLISFCDENNIDLDQVASIGDSASDIKVFEKSGKSIAINYSSKLVGKANVYIKTDDLYDVLDHIIQ</sequence>
<proteinExistence type="inferred from homology"/>
<evidence type="ECO:0000256" key="7">
    <source>
        <dbReference type="ARBA" id="ARBA00022801"/>
    </source>
</evidence>
<keyword evidence="5" id="KW-0028">Amino-acid biosynthesis</keyword>
<dbReference type="InterPro" id="IPR023214">
    <property type="entry name" value="HAD_sf"/>
</dbReference>
<keyword evidence="8" id="KW-0460">Magnesium</keyword>
<dbReference type="STRING" id="350688.Clos_0343"/>
<keyword evidence="7 12" id="KW-0378">Hydrolase</keyword>
<dbReference type="PANTHER" id="PTHR43344">
    <property type="entry name" value="PHOSPHOSERINE PHOSPHATASE"/>
    <property type="match status" value="1"/>
</dbReference>
<dbReference type="InterPro" id="IPR036412">
    <property type="entry name" value="HAD-like_sf"/>
</dbReference>
<evidence type="ECO:0000256" key="9">
    <source>
        <dbReference type="ARBA" id="ARBA00023299"/>
    </source>
</evidence>
<evidence type="ECO:0000256" key="5">
    <source>
        <dbReference type="ARBA" id="ARBA00022605"/>
    </source>
</evidence>
<dbReference type="PANTHER" id="PTHR43344:SF2">
    <property type="entry name" value="PHOSPHOSERINE PHOSPHATASE"/>
    <property type="match status" value="1"/>
</dbReference>
<dbReference type="Proteomes" id="UP000000269">
    <property type="component" value="Chromosome"/>
</dbReference>
<dbReference type="GO" id="GO:0005737">
    <property type="term" value="C:cytoplasm"/>
    <property type="evidence" value="ECO:0007669"/>
    <property type="project" value="TreeGrafter"/>
</dbReference>
<keyword evidence="6" id="KW-0479">Metal-binding</keyword>
<evidence type="ECO:0000313" key="13">
    <source>
        <dbReference type="Proteomes" id="UP000000269"/>
    </source>
</evidence>
<dbReference type="GO" id="GO:0000287">
    <property type="term" value="F:magnesium ion binding"/>
    <property type="evidence" value="ECO:0007669"/>
    <property type="project" value="TreeGrafter"/>
</dbReference>
<keyword evidence="13" id="KW-1185">Reference proteome</keyword>
<evidence type="ECO:0000256" key="4">
    <source>
        <dbReference type="ARBA" id="ARBA00012640"/>
    </source>
</evidence>
<comment type="catalytic activity">
    <reaction evidence="10">
        <text>O-phospho-L-serine + H2O = L-serine + phosphate</text>
        <dbReference type="Rhea" id="RHEA:21208"/>
        <dbReference type="ChEBI" id="CHEBI:15377"/>
        <dbReference type="ChEBI" id="CHEBI:33384"/>
        <dbReference type="ChEBI" id="CHEBI:43474"/>
        <dbReference type="ChEBI" id="CHEBI:57524"/>
        <dbReference type="EC" id="3.1.3.3"/>
    </reaction>
</comment>
<dbReference type="Pfam" id="PF12710">
    <property type="entry name" value="HAD"/>
    <property type="match status" value="1"/>
</dbReference>
<dbReference type="eggNOG" id="COG0560">
    <property type="taxonomic scope" value="Bacteria"/>
</dbReference>
<comment type="pathway">
    <text evidence="2">Amino-acid biosynthesis; L-serine biosynthesis; L-serine from 3-phospho-D-glycerate: step 3/3.</text>
</comment>
<dbReference type="HOGENOM" id="CLU_036368_4_3_9"/>
<dbReference type="KEGG" id="aoe:Clos_0343"/>
<dbReference type="GO" id="GO:0036424">
    <property type="term" value="F:L-phosphoserine phosphatase activity"/>
    <property type="evidence" value="ECO:0007669"/>
    <property type="project" value="TreeGrafter"/>
</dbReference>
<evidence type="ECO:0000256" key="8">
    <source>
        <dbReference type="ARBA" id="ARBA00022842"/>
    </source>
</evidence>
<gene>
    <name evidence="12" type="ordered locus">Clos_0343</name>
</gene>
<name>A8ML88_ALKOO</name>
<organism evidence="12 13">
    <name type="scientific">Alkaliphilus oremlandii (strain OhILAs)</name>
    <name type="common">Clostridium oremlandii (strain OhILAs)</name>
    <dbReference type="NCBI Taxonomy" id="350688"/>
    <lineage>
        <taxon>Bacteria</taxon>
        <taxon>Bacillati</taxon>
        <taxon>Bacillota</taxon>
        <taxon>Clostridia</taxon>
        <taxon>Peptostreptococcales</taxon>
        <taxon>Natronincolaceae</taxon>
        <taxon>Alkaliphilus</taxon>
    </lineage>
</organism>
<dbReference type="Gene3D" id="3.40.50.1000">
    <property type="entry name" value="HAD superfamily/HAD-like"/>
    <property type="match status" value="1"/>
</dbReference>
<evidence type="ECO:0000256" key="2">
    <source>
        <dbReference type="ARBA" id="ARBA00005135"/>
    </source>
</evidence>
<dbReference type="NCBIfam" id="TIGR01488">
    <property type="entry name" value="HAD-SF-IB"/>
    <property type="match status" value="1"/>
</dbReference>
<dbReference type="OrthoDB" id="9794212at2"/>
<dbReference type="EMBL" id="CP000853">
    <property type="protein sequence ID" value="ABW17905.1"/>
    <property type="molecule type" value="Genomic_DNA"/>
</dbReference>
<dbReference type="InterPro" id="IPR050582">
    <property type="entry name" value="HAD-like_SerB"/>
</dbReference>
<reference evidence="13" key="1">
    <citation type="submission" date="2007-10" db="EMBL/GenBank/DDBJ databases">
        <title>Complete genome of Alkaliphilus oremlandii OhILAs.</title>
        <authorList>
            <person name="Copeland A."/>
            <person name="Lucas S."/>
            <person name="Lapidus A."/>
            <person name="Barry K."/>
            <person name="Detter J.C."/>
            <person name="Glavina del Rio T."/>
            <person name="Hammon N."/>
            <person name="Israni S."/>
            <person name="Dalin E."/>
            <person name="Tice H."/>
            <person name="Pitluck S."/>
            <person name="Chain P."/>
            <person name="Malfatti S."/>
            <person name="Shin M."/>
            <person name="Vergez L."/>
            <person name="Schmutz J."/>
            <person name="Larimer F."/>
            <person name="Land M."/>
            <person name="Hauser L."/>
            <person name="Kyrpides N."/>
            <person name="Mikhailova N."/>
            <person name="Stolz J.F."/>
            <person name="Dawson A."/>
            <person name="Fisher E."/>
            <person name="Crable B."/>
            <person name="Perera E."/>
            <person name="Lisak J."/>
            <person name="Ranganathan M."/>
            <person name="Basu P."/>
            <person name="Richardson P."/>
        </authorList>
    </citation>
    <scope>NUCLEOTIDE SEQUENCE [LARGE SCALE GENOMIC DNA]</scope>
    <source>
        <strain evidence="13">OhILAs</strain>
    </source>
</reference>
<evidence type="ECO:0000256" key="1">
    <source>
        <dbReference type="ARBA" id="ARBA00001946"/>
    </source>
</evidence>
<dbReference type="EC" id="3.1.3.3" evidence="4"/>
<protein>
    <recommendedName>
        <fullName evidence="4">phosphoserine phosphatase</fullName>
        <ecNumber evidence="4">3.1.3.3</ecNumber>
    </recommendedName>
</protein>
<evidence type="ECO:0000256" key="6">
    <source>
        <dbReference type="ARBA" id="ARBA00022723"/>
    </source>
</evidence>
<evidence type="ECO:0000256" key="11">
    <source>
        <dbReference type="ARBA" id="ARBA00048523"/>
    </source>
</evidence>
<comment type="cofactor">
    <cofactor evidence="1">
        <name>Mg(2+)</name>
        <dbReference type="ChEBI" id="CHEBI:18420"/>
    </cofactor>
</comment>
<keyword evidence="9" id="KW-0718">Serine biosynthesis</keyword>
<comment type="similarity">
    <text evidence="3">Belongs to the HAD-like hydrolase superfamily. SerB family.</text>
</comment>
<dbReference type="AlphaFoldDB" id="A8ML88"/>
<evidence type="ECO:0000256" key="3">
    <source>
        <dbReference type="ARBA" id="ARBA00009184"/>
    </source>
</evidence>
<evidence type="ECO:0000313" key="12">
    <source>
        <dbReference type="EMBL" id="ABW17905.1"/>
    </source>
</evidence>
<dbReference type="GO" id="GO:0006564">
    <property type="term" value="P:L-serine biosynthetic process"/>
    <property type="evidence" value="ECO:0007669"/>
    <property type="project" value="UniProtKB-KW"/>
</dbReference>